<evidence type="ECO:0008006" key="4">
    <source>
        <dbReference type="Google" id="ProtNLM"/>
    </source>
</evidence>
<dbReference type="EMBL" id="JAYXHS010000004">
    <property type="protein sequence ID" value="MEC5387779.1"/>
    <property type="molecule type" value="Genomic_DNA"/>
</dbReference>
<evidence type="ECO:0000313" key="3">
    <source>
        <dbReference type="Proteomes" id="UP001331561"/>
    </source>
</evidence>
<proteinExistence type="predicted"/>
<protein>
    <recommendedName>
        <fullName evidence="4">Lipoprotein</fullName>
    </recommendedName>
</protein>
<organism evidence="2 3">
    <name type="scientific">Uliginosibacterium silvisoli</name>
    <dbReference type="NCBI Taxonomy" id="3114758"/>
    <lineage>
        <taxon>Bacteria</taxon>
        <taxon>Pseudomonadati</taxon>
        <taxon>Pseudomonadota</taxon>
        <taxon>Betaproteobacteria</taxon>
        <taxon>Rhodocyclales</taxon>
        <taxon>Zoogloeaceae</taxon>
        <taxon>Uliginosibacterium</taxon>
    </lineage>
</organism>
<feature type="chain" id="PRO_5046080253" description="Lipoprotein" evidence="1">
    <location>
        <begin position="25"/>
        <end position="112"/>
    </location>
</feature>
<comment type="caution">
    <text evidence="2">The sequence shown here is derived from an EMBL/GenBank/DDBJ whole genome shotgun (WGS) entry which is preliminary data.</text>
</comment>
<reference evidence="2 3" key="1">
    <citation type="submission" date="2024-01" db="EMBL/GenBank/DDBJ databases">
        <title>Uliginosibacterium soil sp. nov.</title>
        <authorList>
            <person name="Lv Y."/>
        </authorList>
    </citation>
    <scope>NUCLEOTIDE SEQUENCE [LARGE SCALE GENOMIC DNA]</scope>
    <source>
        <strain evidence="2 3">H3</strain>
    </source>
</reference>
<feature type="signal peptide" evidence="1">
    <location>
        <begin position="1"/>
        <end position="24"/>
    </location>
</feature>
<dbReference type="Proteomes" id="UP001331561">
    <property type="component" value="Unassembled WGS sequence"/>
</dbReference>
<keyword evidence="1" id="KW-0732">Signal</keyword>
<evidence type="ECO:0000256" key="1">
    <source>
        <dbReference type="SAM" id="SignalP"/>
    </source>
</evidence>
<dbReference type="RefSeq" id="WP_327600753.1">
    <property type="nucleotide sequence ID" value="NZ_JAYXHS010000004.1"/>
</dbReference>
<gene>
    <name evidence="2" type="ORF">VVD49_18755</name>
</gene>
<accession>A0ABU6K869</accession>
<evidence type="ECO:0000313" key="2">
    <source>
        <dbReference type="EMBL" id="MEC5387779.1"/>
    </source>
</evidence>
<name>A0ABU6K869_9RHOO</name>
<keyword evidence="3" id="KW-1185">Reference proteome</keyword>
<sequence length="112" mass="11847">MKMRPATRLSFLLLALALLLPGCGSLPGSSTPGNAISPNSSHKFQCHPASPGQCSYAIFNESGSVRETFTLAPGEAHEVANILPRTKFCLAVEKPLDPSKCQRLGLDGKPAK</sequence>